<dbReference type="Proteomes" id="UP000014500">
    <property type="component" value="Unassembled WGS sequence"/>
</dbReference>
<accession>T1IQ24</accession>
<proteinExistence type="predicted"/>
<dbReference type="EMBL" id="JH431277">
    <property type="status" value="NOT_ANNOTATED_CDS"/>
    <property type="molecule type" value="Genomic_DNA"/>
</dbReference>
<keyword evidence="2" id="KW-1185">Reference proteome</keyword>
<evidence type="ECO:0000313" key="1">
    <source>
        <dbReference type="EnsemblMetazoa" id="SMAR003131-PA"/>
    </source>
</evidence>
<reference evidence="1" key="2">
    <citation type="submission" date="2015-02" db="UniProtKB">
        <authorList>
            <consortium name="EnsemblMetazoa"/>
        </authorList>
    </citation>
    <scope>IDENTIFICATION</scope>
</reference>
<dbReference type="PhylomeDB" id="T1IQ24"/>
<dbReference type="OMA" id="QWIPEKE"/>
<dbReference type="HOGENOM" id="CLU_023432_2_0_1"/>
<dbReference type="AlphaFoldDB" id="T1IQ24"/>
<dbReference type="STRING" id="126957.T1IQ24"/>
<dbReference type="PANTHER" id="PTHR46585:SF1">
    <property type="entry name" value="CHROMO DOMAIN-CONTAINING PROTEIN"/>
    <property type="match status" value="1"/>
</dbReference>
<organism evidence="1 2">
    <name type="scientific">Strigamia maritima</name>
    <name type="common">European centipede</name>
    <name type="synonym">Geophilus maritimus</name>
    <dbReference type="NCBI Taxonomy" id="126957"/>
    <lineage>
        <taxon>Eukaryota</taxon>
        <taxon>Metazoa</taxon>
        <taxon>Ecdysozoa</taxon>
        <taxon>Arthropoda</taxon>
        <taxon>Myriapoda</taxon>
        <taxon>Chilopoda</taxon>
        <taxon>Pleurostigmophora</taxon>
        <taxon>Geophilomorpha</taxon>
        <taxon>Linotaeniidae</taxon>
        <taxon>Strigamia</taxon>
    </lineage>
</organism>
<evidence type="ECO:0008006" key="3">
    <source>
        <dbReference type="Google" id="ProtNLM"/>
    </source>
</evidence>
<protein>
    <recommendedName>
        <fullName evidence="3">Integrase catalytic domain-containing protein</fullName>
    </recommendedName>
</protein>
<sequence>MWRYFTYVGKYRYLDVLQSLLKSYNNSVHRTLGRTPNEVTSITVKRNEKKQFIYKFAIDDQVRISKAKFVFRKGYTGLWSYEIYTVSERLQHYPEPVYRLIDYNKQPLLGTFYESELQKVVKPDEEFHSVEAMYVIVVRPGPRHSLGSETVL</sequence>
<dbReference type="PANTHER" id="PTHR46585">
    <property type="entry name" value="INTEGRASE CORE DOMAIN CONTAINING PROTEIN"/>
    <property type="match status" value="1"/>
</dbReference>
<evidence type="ECO:0000313" key="2">
    <source>
        <dbReference type="Proteomes" id="UP000014500"/>
    </source>
</evidence>
<dbReference type="EnsemblMetazoa" id="SMAR003131-RA">
    <property type="protein sequence ID" value="SMAR003131-PA"/>
    <property type="gene ID" value="SMAR003131"/>
</dbReference>
<dbReference type="eggNOG" id="KOG0017">
    <property type="taxonomic scope" value="Eukaryota"/>
</dbReference>
<name>T1IQ24_STRMM</name>
<reference evidence="2" key="1">
    <citation type="submission" date="2011-05" db="EMBL/GenBank/DDBJ databases">
        <authorList>
            <person name="Richards S.R."/>
            <person name="Qu J."/>
            <person name="Jiang H."/>
            <person name="Jhangiani S.N."/>
            <person name="Agravi P."/>
            <person name="Goodspeed R."/>
            <person name="Gross S."/>
            <person name="Mandapat C."/>
            <person name="Jackson L."/>
            <person name="Mathew T."/>
            <person name="Pu L."/>
            <person name="Thornton R."/>
            <person name="Saada N."/>
            <person name="Wilczek-Boney K.B."/>
            <person name="Lee S."/>
            <person name="Kovar C."/>
            <person name="Wu Y."/>
            <person name="Scherer S.E."/>
            <person name="Worley K.C."/>
            <person name="Muzny D.M."/>
            <person name="Gibbs R."/>
        </authorList>
    </citation>
    <scope>NUCLEOTIDE SEQUENCE</scope>
    <source>
        <strain evidence="2">Brora</strain>
    </source>
</reference>